<sequence>MRSSLPSVAPPPGLISCTVNLSSSSGTLSSRSSLSTTGGNKTKSAEMEKKFLKVYASVTVSALHARVSHKARCYERTNQRP</sequence>
<evidence type="ECO:0000313" key="2">
    <source>
        <dbReference type="EMBL" id="KAK7486798.1"/>
    </source>
</evidence>
<feature type="compositionally biased region" description="Low complexity" evidence="1">
    <location>
        <begin position="21"/>
        <end position="39"/>
    </location>
</feature>
<organism evidence="2 3">
    <name type="scientific">Batillaria attramentaria</name>
    <dbReference type="NCBI Taxonomy" id="370345"/>
    <lineage>
        <taxon>Eukaryota</taxon>
        <taxon>Metazoa</taxon>
        <taxon>Spiralia</taxon>
        <taxon>Lophotrochozoa</taxon>
        <taxon>Mollusca</taxon>
        <taxon>Gastropoda</taxon>
        <taxon>Caenogastropoda</taxon>
        <taxon>Sorbeoconcha</taxon>
        <taxon>Cerithioidea</taxon>
        <taxon>Batillariidae</taxon>
        <taxon>Batillaria</taxon>
    </lineage>
</organism>
<gene>
    <name evidence="2" type="ORF">BaRGS_00021945</name>
</gene>
<dbReference type="EMBL" id="JACVVK020000173">
    <property type="protein sequence ID" value="KAK7486798.1"/>
    <property type="molecule type" value="Genomic_DNA"/>
</dbReference>
<comment type="caution">
    <text evidence="2">The sequence shown here is derived from an EMBL/GenBank/DDBJ whole genome shotgun (WGS) entry which is preliminary data.</text>
</comment>
<name>A0ABD0KIH2_9CAEN</name>
<accession>A0ABD0KIH2</accession>
<protein>
    <submittedName>
        <fullName evidence="2">Uncharacterized protein</fullName>
    </submittedName>
</protein>
<reference evidence="2 3" key="1">
    <citation type="journal article" date="2023" name="Sci. Data">
        <title>Genome assembly of the Korean intertidal mud-creeper Batillaria attramentaria.</title>
        <authorList>
            <person name="Patra A.K."/>
            <person name="Ho P.T."/>
            <person name="Jun S."/>
            <person name="Lee S.J."/>
            <person name="Kim Y."/>
            <person name="Won Y.J."/>
        </authorList>
    </citation>
    <scope>NUCLEOTIDE SEQUENCE [LARGE SCALE GENOMIC DNA]</scope>
    <source>
        <strain evidence="2">Wonlab-2016</strain>
    </source>
</reference>
<evidence type="ECO:0000313" key="3">
    <source>
        <dbReference type="Proteomes" id="UP001519460"/>
    </source>
</evidence>
<dbReference type="AlphaFoldDB" id="A0ABD0KIH2"/>
<keyword evidence="3" id="KW-1185">Reference proteome</keyword>
<feature type="region of interest" description="Disordered" evidence="1">
    <location>
        <begin position="20"/>
        <end position="45"/>
    </location>
</feature>
<proteinExistence type="predicted"/>
<dbReference type="Proteomes" id="UP001519460">
    <property type="component" value="Unassembled WGS sequence"/>
</dbReference>
<dbReference type="PROSITE" id="PS51257">
    <property type="entry name" value="PROKAR_LIPOPROTEIN"/>
    <property type="match status" value="1"/>
</dbReference>
<evidence type="ECO:0000256" key="1">
    <source>
        <dbReference type="SAM" id="MobiDB-lite"/>
    </source>
</evidence>